<dbReference type="PANTHER" id="PTHR10366:SF812">
    <property type="entry name" value="VPS9 DOMAIN-CONTAINING PROTEIN"/>
    <property type="match status" value="1"/>
</dbReference>
<dbReference type="FunFam" id="3.40.50.720:FF:000336">
    <property type="entry name" value="Aldehyde reductase"/>
    <property type="match status" value="1"/>
</dbReference>
<evidence type="ECO:0000259" key="2">
    <source>
        <dbReference type="Pfam" id="PF01370"/>
    </source>
</evidence>
<reference evidence="3 4" key="1">
    <citation type="journal article" date="2015" name="Antonie Van Leeuwenhoek">
        <title>Oricola cellulosilytica gen. nov., sp. nov., a cellulose-degrading bacterium of the family Phyllobacteriaceae isolated from surface seashore water, and emended descriptions of Mesorhizobium loti and Phyllobacterium myrsinacearum.</title>
        <authorList>
            <person name="Hameed A."/>
            <person name="Shahina M."/>
            <person name="Lai W.A."/>
            <person name="Lin S.Y."/>
            <person name="Young L.S."/>
            <person name="Liu Y.C."/>
            <person name="Hsu Y.H."/>
            <person name="Young C.C."/>
        </authorList>
    </citation>
    <scope>NUCLEOTIDE SEQUENCE [LARGE SCALE GENOMIC DNA]</scope>
    <source>
        <strain evidence="3 4">KCTC 52183</strain>
    </source>
</reference>
<comment type="caution">
    <text evidence="3">The sequence shown here is derived from an EMBL/GenBank/DDBJ whole genome shotgun (WGS) entry which is preliminary data.</text>
</comment>
<keyword evidence="1" id="KW-0560">Oxidoreductase</keyword>
<keyword evidence="4" id="KW-1185">Reference proteome</keyword>
<evidence type="ECO:0000313" key="3">
    <source>
        <dbReference type="EMBL" id="TCD15863.1"/>
    </source>
</evidence>
<organism evidence="3 4">
    <name type="scientific">Oricola cellulosilytica</name>
    <dbReference type="NCBI Taxonomy" id="1429082"/>
    <lineage>
        <taxon>Bacteria</taxon>
        <taxon>Pseudomonadati</taxon>
        <taxon>Pseudomonadota</taxon>
        <taxon>Alphaproteobacteria</taxon>
        <taxon>Hyphomicrobiales</taxon>
        <taxon>Ahrensiaceae</taxon>
        <taxon>Oricola</taxon>
    </lineage>
</organism>
<protein>
    <submittedName>
        <fullName evidence="3">NAD-dependent epimerase/dehydratase family protein</fullName>
    </submittedName>
</protein>
<sequence>MTVPTPDYDTSAPVLVTGATGYVAGWLVKRLLEEGFTVHGAVRDPSATAKVAHLEKMAAENPGTLKLFRADLLEDGSYETAMAGCAVVFHTASPFTLHFTDPQRDLVDPAVKGTRNVLNTANRVESVKRVVVTSSCAAIFGDNADVARAPGGILTEDVWNTSSTLHHQAYSYSKVEAEKAAWDIAKGQDRWKLVTVNPALVIGPGTADTQTSESFSLIRQFGDGTMKAGVPPYEIGMVDVRDVAEAHMRAGFIDSAEGRHIVFAETRSFLDLAGMLREKFGDSWPLPKRTLPKWLVWLVGPLADKSFTRKSIAENMGHAWRADNTKSVRKLGLTYGPVEKAITDMFQQMIDTGTFNKG</sequence>
<dbReference type="Gene3D" id="3.40.50.720">
    <property type="entry name" value="NAD(P)-binding Rossmann-like Domain"/>
    <property type="match status" value="1"/>
</dbReference>
<dbReference type="GO" id="GO:0016616">
    <property type="term" value="F:oxidoreductase activity, acting on the CH-OH group of donors, NAD or NADP as acceptor"/>
    <property type="evidence" value="ECO:0007669"/>
    <property type="project" value="TreeGrafter"/>
</dbReference>
<dbReference type="PANTHER" id="PTHR10366">
    <property type="entry name" value="NAD DEPENDENT EPIMERASE/DEHYDRATASE"/>
    <property type="match status" value="1"/>
</dbReference>
<proteinExistence type="predicted"/>
<gene>
    <name evidence="3" type="ORF">E0D97_00005</name>
</gene>
<dbReference type="InterPro" id="IPR036291">
    <property type="entry name" value="NAD(P)-bd_dom_sf"/>
</dbReference>
<dbReference type="InterPro" id="IPR050425">
    <property type="entry name" value="NAD(P)_dehydrat-like"/>
</dbReference>
<dbReference type="Pfam" id="PF01370">
    <property type="entry name" value="Epimerase"/>
    <property type="match status" value="1"/>
</dbReference>
<dbReference type="OrthoDB" id="9778052at2"/>
<name>A0A4R0PFZ5_9HYPH</name>
<evidence type="ECO:0000256" key="1">
    <source>
        <dbReference type="ARBA" id="ARBA00023002"/>
    </source>
</evidence>
<evidence type="ECO:0000313" key="4">
    <source>
        <dbReference type="Proteomes" id="UP000291301"/>
    </source>
</evidence>
<dbReference type="Proteomes" id="UP000291301">
    <property type="component" value="Unassembled WGS sequence"/>
</dbReference>
<dbReference type="AlphaFoldDB" id="A0A4R0PFZ5"/>
<dbReference type="SUPFAM" id="SSF51735">
    <property type="entry name" value="NAD(P)-binding Rossmann-fold domains"/>
    <property type="match status" value="1"/>
</dbReference>
<accession>A0A4R0PFZ5</accession>
<feature type="domain" description="NAD-dependent epimerase/dehydratase" evidence="2">
    <location>
        <begin position="14"/>
        <end position="250"/>
    </location>
</feature>
<dbReference type="EMBL" id="SJST01000001">
    <property type="protein sequence ID" value="TCD15863.1"/>
    <property type="molecule type" value="Genomic_DNA"/>
</dbReference>
<dbReference type="RefSeq" id="WP_131564180.1">
    <property type="nucleotide sequence ID" value="NZ_JAINFK010000001.1"/>
</dbReference>
<dbReference type="InterPro" id="IPR001509">
    <property type="entry name" value="Epimerase_deHydtase"/>
</dbReference>